<comment type="caution">
    <text evidence="2">The sequence shown here is derived from an EMBL/GenBank/DDBJ whole genome shotgun (WGS) entry which is preliminary data.</text>
</comment>
<feature type="region of interest" description="Disordered" evidence="1">
    <location>
        <begin position="77"/>
        <end position="101"/>
    </location>
</feature>
<evidence type="ECO:0000313" key="3">
    <source>
        <dbReference type="Proteomes" id="UP000553632"/>
    </source>
</evidence>
<dbReference type="EMBL" id="JABANO010004424">
    <property type="protein sequence ID" value="KAF4755206.1"/>
    <property type="molecule type" value="Genomic_DNA"/>
</dbReference>
<dbReference type="AlphaFoldDB" id="A0A7J6UDN2"/>
<accession>A0A7J6UDN2</accession>
<feature type="compositionally biased region" description="Acidic residues" evidence="1">
    <location>
        <begin position="84"/>
        <end position="101"/>
    </location>
</feature>
<proteinExistence type="predicted"/>
<dbReference type="Proteomes" id="UP000553632">
    <property type="component" value="Unassembled WGS sequence"/>
</dbReference>
<reference evidence="2 3" key="1">
    <citation type="submission" date="2020-04" db="EMBL/GenBank/DDBJ databases">
        <title>Perkinsus olseni comparative genomics.</title>
        <authorList>
            <person name="Bogema D.R."/>
        </authorList>
    </citation>
    <scope>NUCLEOTIDE SEQUENCE [LARGE SCALE GENOMIC DNA]</scope>
    <source>
        <strain evidence="2 3">ATCC PRA-207</strain>
    </source>
</reference>
<protein>
    <submittedName>
        <fullName evidence="2">Uncharacterized protein</fullName>
    </submittedName>
</protein>
<feature type="non-terminal residue" evidence="2">
    <location>
        <position position="1"/>
    </location>
</feature>
<sequence>MYWMWKKMCMDLERQMGVRSRSNSVAMAGGVKHRCDIVWERVGPSKEAKTWKGSGIGDSQQEAEVKAMEDIYRTVTGTHVGKEGEEDEVPTAEETDLSTPG</sequence>
<keyword evidence="3" id="KW-1185">Reference proteome</keyword>
<name>A0A7J6UDN2_PEROL</name>
<evidence type="ECO:0000256" key="1">
    <source>
        <dbReference type="SAM" id="MobiDB-lite"/>
    </source>
</evidence>
<organism evidence="2 3">
    <name type="scientific">Perkinsus olseni</name>
    <name type="common">Perkinsus atlanticus</name>
    <dbReference type="NCBI Taxonomy" id="32597"/>
    <lineage>
        <taxon>Eukaryota</taxon>
        <taxon>Sar</taxon>
        <taxon>Alveolata</taxon>
        <taxon>Perkinsozoa</taxon>
        <taxon>Perkinsea</taxon>
        <taxon>Perkinsida</taxon>
        <taxon>Perkinsidae</taxon>
        <taxon>Perkinsus</taxon>
    </lineage>
</organism>
<gene>
    <name evidence="2" type="ORF">FOZ63_023265</name>
</gene>
<evidence type="ECO:0000313" key="2">
    <source>
        <dbReference type="EMBL" id="KAF4755206.1"/>
    </source>
</evidence>